<reference evidence="8" key="2">
    <citation type="journal article" date="2023" name="IMA Fungus">
        <title>Comparative genomic study of the Penicillium genus elucidates a diverse pangenome and 15 lateral gene transfer events.</title>
        <authorList>
            <person name="Petersen C."/>
            <person name="Sorensen T."/>
            <person name="Nielsen M.R."/>
            <person name="Sondergaard T.E."/>
            <person name="Sorensen J.L."/>
            <person name="Fitzpatrick D.A."/>
            <person name="Frisvad J.C."/>
            <person name="Nielsen K.L."/>
        </authorList>
    </citation>
    <scope>NUCLEOTIDE SEQUENCE</scope>
    <source>
        <strain evidence="8">IBT 29677</strain>
    </source>
</reference>
<dbReference type="PRINTS" id="PR00799">
    <property type="entry name" value="TRANSAMINASE"/>
</dbReference>
<dbReference type="Pfam" id="PF00155">
    <property type="entry name" value="Aminotran_1_2"/>
    <property type="match status" value="1"/>
</dbReference>
<dbReference type="InterPro" id="IPR015422">
    <property type="entry name" value="PyrdxlP-dep_Trfase_small"/>
</dbReference>
<sequence length="425" mass="47484">MVHPFANVPDIQLESLNALSAQFRCDTAPEKTNLMVGVFKSDNGGPHVLSSVSQAKAKIFSNSNWHHEYRGTHIGSQRFRNFGARLFFGEDSHSIKENRIISMQSLGASGACHMAAKFLKDHYGPWTAGSQARVFIPRESWGNHPNVFEYLGIKVSQIPYLDNQSKMFDYVAFRTAIGSIPQGSVLVLQSAAQNPTGCDPTLEQWHEIASLCHERGHLVLFDVAYPGFASGNIDIDLESVRIFDKMGVPLIIATTYGKCFGLYCERVGALFVVAPDEAVGKRIEKQMKFLARAETGAQPDFGSLIVETILSDAELRSLWQSELREMAEQLKYRRQQLQQRLVDLKTPGIWSHITLQNGMFSHIGFTGEQIRILREDYHVYLQDNGRLSIAGLNSSNLEHVARSVHAVIIATTEAGDMHARSREHL</sequence>
<evidence type="ECO:0000313" key="8">
    <source>
        <dbReference type="EMBL" id="KAJ5407952.1"/>
    </source>
</evidence>
<keyword evidence="4" id="KW-0032">Aminotransferase</keyword>
<keyword evidence="5" id="KW-0808">Transferase</keyword>
<dbReference type="InterPro" id="IPR000796">
    <property type="entry name" value="Asp_trans"/>
</dbReference>
<dbReference type="PANTHER" id="PTHR11879:SF22">
    <property type="entry name" value="ASPARTATE AMINOTRANSFERASE, MITOCHONDRIAL"/>
    <property type="match status" value="1"/>
</dbReference>
<comment type="subunit">
    <text evidence="3">Homodimer.</text>
</comment>
<name>A0A9X0BCR4_9EURO</name>
<dbReference type="Gene3D" id="3.40.640.10">
    <property type="entry name" value="Type I PLP-dependent aspartate aminotransferase-like (Major domain)"/>
    <property type="match status" value="1"/>
</dbReference>
<evidence type="ECO:0000313" key="9">
    <source>
        <dbReference type="Proteomes" id="UP001147747"/>
    </source>
</evidence>
<gene>
    <name evidence="8" type="ORF">N7509_001835</name>
</gene>
<dbReference type="Gene3D" id="3.90.1150.10">
    <property type="entry name" value="Aspartate Aminotransferase, domain 1"/>
    <property type="match status" value="1"/>
</dbReference>
<dbReference type="Proteomes" id="UP001147747">
    <property type="component" value="Unassembled WGS sequence"/>
</dbReference>
<keyword evidence="6" id="KW-0663">Pyridoxal phosphate</keyword>
<evidence type="ECO:0000256" key="4">
    <source>
        <dbReference type="ARBA" id="ARBA00022576"/>
    </source>
</evidence>
<reference evidence="8" key="1">
    <citation type="submission" date="2022-12" db="EMBL/GenBank/DDBJ databases">
        <authorList>
            <person name="Petersen C."/>
        </authorList>
    </citation>
    <scope>NUCLEOTIDE SEQUENCE</scope>
    <source>
        <strain evidence="8">IBT 29677</strain>
    </source>
</reference>
<comment type="caution">
    <text evidence="8">The sequence shown here is derived from an EMBL/GenBank/DDBJ whole genome shotgun (WGS) entry which is preliminary data.</text>
</comment>
<dbReference type="GO" id="GO:0030170">
    <property type="term" value="F:pyridoxal phosphate binding"/>
    <property type="evidence" value="ECO:0007669"/>
    <property type="project" value="InterPro"/>
</dbReference>
<dbReference type="InterPro" id="IPR015421">
    <property type="entry name" value="PyrdxlP-dep_Trfase_major"/>
</dbReference>
<evidence type="ECO:0000259" key="7">
    <source>
        <dbReference type="Pfam" id="PF00155"/>
    </source>
</evidence>
<dbReference type="InterPro" id="IPR015424">
    <property type="entry name" value="PyrdxlP-dep_Trfase"/>
</dbReference>
<evidence type="ECO:0000256" key="2">
    <source>
        <dbReference type="ARBA" id="ARBA00007441"/>
    </source>
</evidence>
<evidence type="ECO:0000256" key="3">
    <source>
        <dbReference type="ARBA" id="ARBA00011738"/>
    </source>
</evidence>
<keyword evidence="9" id="KW-1185">Reference proteome</keyword>
<dbReference type="GeneID" id="81365452"/>
<dbReference type="EMBL" id="JAPZBU010000004">
    <property type="protein sequence ID" value="KAJ5407952.1"/>
    <property type="molecule type" value="Genomic_DNA"/>
</dbReference>
<dbReference type="OrthoDB" id="6752799at2759"/>
<dbReference type="PANTHER" id="PTHR11879">
    <property type="entry name" value="ASPARTATE AMINOTRANSFERASE"/>
    <property type="match status" value="1"/>
</dbReference>
<dbReference type="GO" id="GO:0006520">
    <property type="term" value="P:amino acid metabolic process"/>
    <property type="evidence" value="ECO:0007669"/>
    <property type="project" value="InterPro"/>
</dbReference>
<comment type="cofactor">
    <cofactor evidence="1">
        <name>pyridoxal 5'-phosphate</name>
        <dbReference type="ChEBI" id="CHEBI:597326"/>
    </cofactor>
</comment>
<feature type="domain" description="Aminotransferase class I/classII large" evidence="7">
    <location>
        <begin position="30"/>
        <end position="403"/>
    </location>
</feature>
<comment type="similarity">
    <text evidence="2">Belongs to the class-I pyridoxal-phosphate-dependent aminotransferase family.</text>
</comment>
<dbReference type="CDD" id="cd00609">
    <property type="entry name" value="AAT_like"/>
    <property type="match status" value="1"/>
</dbReference>
<proteinExistence type="inferred from homology"/>
<dbReference type="InterPro" id="IPR004839">
    <property type="entry name" value="Aminotransferase_I/II_large"/>
</dbReference>
<dbReference type="AlphaFoldDB" id="A0A9X0BCR4"/>
<evidence type="ECO:0000256" key="1">
    <source>
        <dbReference type="ARBA" id="ARBA00001933"/>
    </source>
</evidence>
<dbReference type="SUPFAM" id="SSF53383">
    <property type="entry name" value="PLP-dependent transferases"/>
    <property type="match status" value="1"/>
</dbReference>
<organism evidence="8 9">
    <name type="scientific">Penicillium cosmopolitanum</name>
    <dbReference type="NCBI Taxonomy" id="1131564"/>
    <lineage>
        <taxon>Eukaryota</taxon>
        <taxon>Fungi</taxon>
        <taxon>Dikarya</taxon>
        <taxon>Ascomycota</taxon>
        <taxon>Pezizomycotina</taxon>
        <taxon>Eurotiomycetes</taxon>
        <taxon>Eurotiomycetidae</taxon>
        <taxon>Eurotiales</taxon>
        <taxon>Aspergillaceae</taxon>
        <taxon>Penicillium</taxon>
    </lineage>
</organism>
<evidence type="ECO:0000256" key="6">
    <source>
        <dbReference type="ARBA" id="ARBA00022898"/>
    </source>
</evidence>
<dbReference type="RefSeq" id="XP_056492267.1">
    <property type="nucleotide sequence ID" value="XM_056626472.1"/>
</dbReference>
<protein>
    <recommendedName>
        <fullName evidence="7">Aminotransferase class I/classII large domain-containing protein</fullName>
    </recommendedName>
</protein>
<dbReference type="GO" id="GO:0004069">
    <property type="term" value="F:L-aspartate:2-oxoglutarate aminotransferase activity"/>
    <property type="evidence" value="ECO:0007669"/>
    <property type="project" value="UniProtKB-EC"/>
</dbReference>
<accession>A0A9X0BCR4</accession>
<evidence type="ECO:0000256" key="5">
    <source>
        <dbReference type="ARBA" id="ARBA00022679"/>
    </source>
</evidence>